<organism evidence="2 3">
    <name type="scientific">Flavilitoribacter nigricans (strain ATCC 23147 / DSM 23189 / NBRC 102662 / NCIMB 1420 / SS-2)</name>
    <name type="common">Lewinella nigricans</name>
    <dbReference type="NCBI Taxonomy" id="1122177"/>
    <lineage>
        <taxon>Bacteria</taxon>
        <taxon>Pseudomonadati</taxon>
        <taxon>Bacteroidota</taxon>
        <taxon>Saprospiria</taxon>
        <taxon>Saprospirales</taxon>
        <taxon>Lewinellaceae</taxon>
        <taxon>Flavilitoribacter</taxon>
    </lineage>
</organism>
<dbReference type="AlphaFoldDB" id="A0A2D0NEI0"/>
<dbReference type="RefSeq" id="WP_099149662.1">
    <property type="nucleotide sequence ID" value="NZ_PDUD01000013.1"/>
</dbReference>
<keyword evidence="3" id="KW-1185">Reference proteome</keyword>
<dbReference type="Proteomes" id="UP000223913">
    <property type="component" value="Unassembled WGS sequence"/>
</dbReference>
<evidence type="ECO:0000256" key="1">
    <source>
        <dbReference type="SAM" id="SignalP"/>
    </source>
</evidence>
<sequence>MLKASTFLAAILTVFVHSFSAFGQVGISNPHLRDLPIVISWDDQGIRITSKTQGARTANLINIRPSQFLEQIGNDLVQVSIGAEETPVIIDVSDFFKATAATLADNNGYYPNMRSQIDIYMPKLVLADYNEPNSFVIDLINFSDKTNNSHQSFLIKGLDVFYVVTDNCAELSGVQNRVTIDVKKCGVQHLMLKGGLLALDDVEKRIPDLCRKYNDRYFSQDEPDAFVCLEECREEDPNAMKNLRHSRDLVTKYNITDFEDEPISFLGNLLLTKKGVGLNLKMEVEEVAGAKGRKKERGRAYEAYDEFRFFPWYEFINLSFSKYLDDKRLMIEDPYNNSYVFNSDVYFSNVELIQFFNELRALISSQLN</sequence>
<keyword evidence="1" id="KW-0732">Signal</keyword>
<evidence type="ECO:0000313" key="2">
    <source>
        <dbReference type="EMBL" id="PHN06911.1"/>
    </source>
</evidence>
<proteinExistence type="predicted"/>
<feature type="chain" id="PRO_5013062025" evidence="1">
    <location>
        <begin position="24"/>
        <end position="368"/>
    </location>
</feature>
<name>A0A2D0NEI0_FLAN2</name>
<dbReference type="EMBL" id="PDUD01000013">
    <property type="protein sequence ID" value="PHN06911.1"/>
    <property type="molecule type" value="Genomic_DNA"/>
</dbReference>
<accession>A0A2D0NEI0</accession>
<feature type="signal peptide" evidence="1">
    <location>
        <begin position="1"/>
        <end position="23"/>
    </location>
</feature>
<comment type="caution">
    <text evidence="2">The sequence shown here is derived from an EMBL/GenBank/DDBJ whole genome shotgun (WGS) entry which is preliminary data.</text>
</comment>
<dbReference type="OrthoDB" id="1409865at2"/>
<reference evidence="2 3" key="1">
    <citation type="submission" date="2017-10" db="EMBL/GenBank/DDBJ databases">
        <title>The draft genome sequence of Lewinella nigricans NBRC 102662.</title>
        <authorList>
            <person name="Wang K."/>
        </authorList>
    </citation>
    <scope>NUCLEOTIDE SEQUENCE [LARGE SCALE GENOMIC DNA]</scope>
    <source>
        <strain evidence="2 3">NBRC 102662</strain>
    </source>
</reference>
<gene>
    <name evidence="2" type="ORF">CRP01_08830</name>
</gene>
<protein>
    <submittedName>
        <fullName evidence="2">Uncharacterized protein</fullName>
    </submittedName>
</protein>
<evidence type="ECO:0000313" key="3">
    <source>
        <dbReference type="Proteomes" id="UP000223913"/>
    </source>
</evidence>